<feature type="transmembrane region" description="Helical" evidence="9">
    <location>
        <begin position="477"/>
        <end position="496"/>
    </location>
</feature>
<feature type="transmembrane region" description="Helical" evidence="9">
    <location>
        <begin position="583"/>
        <end position="605"/>
    </location>
</feature>
<evidence type="ECO:0000256" key="4">
    <source>
        <dbReference type="ARBA" id="ARBA00022989"/>
    </source>
</evidence>
<feature type="compositionally biased region" description="Polar residues" evidence="8">
    <location>
        <begin position="8"/>
        <end position="22"/>
    </location>
</feature>
<evidence type="ECO:0000256" key="9">
    <source>
        <dbReference type="SAM" id="Phobius"/>
    </source>
</evidence>
<dbReference type="EMBL" id="NIVC01003416">
    <property type="protein sequence ID" value="PAA51498.1"/>
    <property type="molecule type" value="Genomic_DNA"/>
</dbReference>
<evidence type="ECO:0000256" key="2">
    <source>
        <dbReference type="ARBA" id="ARBA00022448"/>
    </source>
</evidence>
<feature type="region of interest" description="Disordered" evidence="8">
    <location>
        <begin position="1"/>
        <end position="33"/>
    </location>
</feature>
<dbReference type="AlphaFoldDB" id="A0A267DQC2"/>
<feature type="binding site" evidence="6">
    <location>
        <position position="101"/>
    </location>
    <ligand>
        <name>Na(+)</name>
        <dbReference type="ChEBI" id="CHEBI:29101"/>
        <label>1</label>
    </ligand>
</feature>
<evidence type="ECO:0000313" key="12">
    <source>
        <dbReference type="Proteomes" id="UP000215902"/>
    </source>
</evidence>
<dbReference type="PANTHER" id="PTHR11616">
    <property type="entry name" value="SODIUM/CHLORIDE DEPENDENT TRANSPORTER"/>
    <property type="match status" value="1"/>
</dbReference>
<dbReference type="GO" id="GO:0006865">
    <property type="term" value="P:amino acid transport"/>
    <property type="evidence" value="ECO:0007669"/>
    <property type="project" value="TreeGrafter"/>
</dbReference>
<feature type="transmembrane region" description="Helical" evidence="9">
    <location>
        <begin position="168"/>
        <end position="195"/>
    </location>
</feature>
<dbReference type="GO" id="GO:0005886">
    <property type="term" value="C:plasma membrane"/>
    <property type="evidence" value="ECO:0007669"/>
    <property type="project" value="TreeGrafter"/>
</dbReference>
<organism evidence="10 12">
    <name type="scientific">Macrostomum lignano</name>
    <dbReference type="NCBI Taxonomy" id="282301"/>
    <lineage>
        <taxon>Eukaryota</taxon>
        <taxon>Metazoa</taxon>
        <taxon>Spiralia</taxon>
        <taxon>Lophotrochozoa</taxon>
        <taxon>Platyhelminthes</taxon>
        <taxon>Rhabditophora</taxon>
        <taxon>Macrostomorpha</taxon>
        <taxon>Macrostomida</taxon>
        <taxon>Macrostomidae</taxon>
        <taxon>Macrostomum</taxon>
    </lineage>
</organism>
<feature type="transmembrane region" description="Helical" evidence="9">
    <location>
        <begin position="345"/>
        <end position="365"/>
    </location>
</feature>
<dbReference type="Pfam" id="PF00209">
    <property type="entry name" value="SNF"/>
    <property type="match status" value="1"/>
</dbReference>
<name>A0A267DQC2_9PLAT</name>
<protein>
    <recommendedName>
        <fullName evidence="13">Transporter</fullName>
    </recommendedName>
</protein>
<dbReference type="EMBL" id="NIVC01000856">
    <property type="protein sequence ID" value="PAA75912.1"/>
    <property type="molecule type" value="Genomic_DNA"/>
</dbReference>
<feature type="region of interest" description="Disordered" evidence="8">
    <location>
        <begin position="57"/>
        <end position="88"/>
    </location>
</feature>
<feature type="disulfide bond" evidence="7">
    <location>
        <begin position="207"/>
        <end position="216"/>
    </location>
</feature>
<keyword evidence="6" id="KW-0915">Sodium</keyword>
<reference evidence="10 12" key="1">
    <citation type="submission" date="2017-06" db="EMBL/GenBank/DDBJ databases">
        <title>A platform for efficient transgenesis in Macrostomum lignano, a flatworm model organism for stem cell research.</title>
        <authorList>
            <person name="Berezikov E."/>
        </authorList>
    </citation>
    <scope>NUCLEOTIDE SEQUENCE [LARGE SCALE GENOMIC DNA]</scope>
    <source>
        <strain evidence="10">DV1</strain>
        <tissue evidence="10">Whole organism</tissue>
    </source>
</reference>
<feature type="binding site" evidence="6">
    <location>
        <position position="453"/>
    </location>
    <ligand>
        <name>Na(+)</name>
        <dbReference type="ChEBI" id="CHEBI:29101"/>
        <label>1</label>
    </ligand>
</feature>
<keyword evidence="7" id="KW-1015">Disulfide bond</keyword>
<keyword evidence="12" id="KW-1185">Reference proteome</keyword>
<dbReference type="InterPro" id="IPR000175">
    <property type="entry name" value="Na/ntran_symport"/>
</dbReference>
<feature type="binding site" evidence="6">
    <location>
        <position position="108"/>
    </location>
    <ligand>
        <name>Na(+)</name>
        <dbReference type="ChEBI" id="CHEBI:29101"/>
        <label>1</label>
    </ligand>
</feature>
<feature type="transmembrane region" description="Helical" evidence="9">
    <location>
        <begin position="508"/>
        <end position="531"/>
    </location>
</feature>
<evidence type="ECO:0000313" key="11">
    <source>
        <dbReference type="EMBL" id="PAA75912.1"/>
    </source>
</evidence>
<sequence>MPKKYVLNTDSSNNNTFPNSHATAEPGQPPASVFTISDGEIAGYHINKDPFPLASIELQTANSSEGADDDDDSEDDEEEEEEEEEKSTWNGRFEFVLSVLGYNIGLGNLLRFPYLCMKNGGGAFLLPYFLFLIVLAVPLYVLEMSVAQYSGMTPIRLFGNIAPVFKGIGWSNVITCFVLNIYYSVVIGWILFYLVNSFYVPLLWSSCKNQWKDANCFEVNRTAPRPEYVTNCSEYQLFDRARKTVTETFYEKYMLDISSGVEQWGGIRWQVFVTLLAAWIIIYLCVFRGIHSFGKVVYLTVLFPYVALTTLLIRGVLLPGSREGILYYLTPDWPRLATLTPWIDAAQQIFWSLGPTWGALIMLASHNRFSNNIYRDAILTPIVCSMTAFLGGFVIFSYLGNMAWKLNTGIDCIFKSGPTMAFIVYPDAVLNLPFPQIWSVIFFILILTLAVDSEFCTFETMYQCLADEFRILKRRQWLSKLIMTIVSLLLGLPMTTNAAHYIYQLMDWYHVTLLSFVALVEVICLAYVYGSQRIRKDVEVMTGIKMTKAWDFYWRIPLLAILAGLLIMTLVSHEAPTYGNYQYPPGAIVFGWVLAATVVIPLPVFAIHSLLQQAYCPPVKYNSKTEAMRTLVTQTEEWYIRIRINSDGLVK</sequence>
<keyword evidence="3 9" id="KW-0812">Transmembrane</keyword>
<dbReference type="GO" id="GO:0035725">
    <property type="term" value="P:sodium ion transmembrane transport"/>
    <property type="evidence" value="ECO:0007669"/>
    <property type="project" value="TreeGrafter"/>
</dbReference>
<dbReference type="GO" id="GO:0046872">
    <property type="term" value="F:metal ion binding"/>
    <property type="evidence" value="ECO:0007669"/>
    <property type="project" value="UniProtKB-KW"/>
</dbReference>
<evidence type="ECO:0000256" key="6">
    <source>
        <dbReference type="PIRSR" id="PIRSR600175-1"/>
    </source>
</evidence>
<feature type="binding site" evidence="6">
    <location>
        <position position="449"/>
    </location>
    <ligand>
        <name>Na(+)</name>
        <dbReference type="ChEBI" id="CHEBI:29101"/>
        <label>1</label>
    </ligand>
</feature>
<evidence type="ECO:0000256" key="1">
    <source>
        <dbReference type="ARBA" id="ARBA00004141"/>
    </source>
</evidence>
<dbReference type="OrthoDB" id="6150485at2759"/>
<feature type="binding site" evidence="6">
    <location>
        <position position="452"/>
    </location>
    <ligand>
        <name>Na(+)</name>
        <dbReference type="ChEBI" id="CHEBI:29101"/>
        <label>1</label>
    </ligand>
</feature>
<dbReference type="PROSITE" id="PS50267">
    <property type="entry name" value="NA_NEUROTRAN_SYMP_3"/>
    <property type="match status" value="1"/>
</dbReference>
<dbReference type="Proteomes" id="UP000215902">
    <property type="component" value="Unassembled WGS sequence"/>
</dbReference>
<comment type="subcellular location">
    <subcellularLocation>
        <location evidence="1">Membrane</location>
        <topology evidence="1">Multi-pass membrane protein</topology>
    </subcellularLocation>
</comment>
<proteinExistence type="predicted"/>
<dbReference type="SUPFAM" id="SSF161070">
    <property type="entry name" value="SNF-like"/>
    <property type="match status" value="1"/>
</dbReference>
<feature type="binding site" evidence="6">
    <location>
        <position position="352"/>
    </location>
    <ligand>
        <name>Na(+)</name>
        <dbReference type="ChEBI" id="CHEBI:29101"/>
        <label>2</label>
    </ligand>
</feature>
<comment type="caution">
    <text evidence="10">The sequence shown here is derived from an EMBL/GenBank/DDBJ whole genome shotgun (WGS) entry which is preliminary data.</text>
</comment>
<evidence type="ECO:0000256" key="8">
    <source>
        <dbReference type="SAM" id="MobiDB-lite"/>
    </source>
</evidence>
<evidence type="ECO:0000256" key="3">
    <source>
        <dbReference type="ARBA" id="ARBA00022692"/>
    </source>
</evidence>
<gene>
    <name evidence="10" type="ORF">BOX15_Mlig021593g2</name>
    <name evidence="11" type="ORF">BOX15_Mlig028308g2</name>
</gene>
<evidence type="ECO:0000256" key="7">
    <source>
        <dbReference type="PIRSR" id="PIRSR600175-2"/>
    </source>
</evidence>
<dbReference type="InterPro" id="IPR037272">
    <property type="entry name" value="SNS_sf"/>
</dbReference>
<feature type="transmembrane region" description="Helical" evidence="9">
    <location>
        <begin position="377"/>
        <end position="399"/>
    </location>
</feature>
<accession>A0A267DQC2</accession>
<keyword evidence="2" id="KW-0813">Transport</keyword>
<feature type="transmembrane region" description="Helical" evidence="9">
    <location>
        <begin position="267"/>
        <end position="287"/>
    </location>
</feature>
<feature type="transmembrane region" description="Helical" evidence="9">
    <location>
        <begin position="437"/>
        <end position="456"/>
    </location>
</feature>
<feature type="transmembrane region" description="Helical" evidence="9">
    <location>
        <begin position="552"/>
        <end position="571"/>
    </location>
</feature>
<keyword evidence="4 9" id="KW-1133">Transmembrane helix</keyword>
<keyword evidence="5 9" id="KW-0472">Membrane</keyword>
<evidence type="ECO:0000256" key="5">
    <source>
        <dbReference type="ARBA" id="ARBA00023136"/>
    </source>
</evidence>
<dbReference type="PRINTS" id="PR00176">
    <property type="entry name" value="NANEUSMPORT"/>
</dbReference>
<dbReference type="PANTHER" id="PTHR11616:SF240">
    <property type="entry name" value="BLOATED TUBULES, ISOFORM B-RELATED"/>
    <property type="match status" value="1"/>
</dbReference>
<keyword evidence="6" id="KW-0479">Metal-binding</keyword>
<feature type="compositionally biased region" description="Acidic residues" evidence="8">
    <location>
        <begin position="66"/>
        <end position="85"/>
    </location>
</feature>
<feature type="transmembrane region" description="Helical" evidence="9">
    <location>
        <begin position="126"/>
        <end position="147"/>
    </location>
</feature>
<evidence type="ECO:0008006" key="13">
    <source>
        <dbReference type="Google" id="ProtNLM"/>
    </source>
</evidence>
<feature type="transmembrane region" description="Helical" evidence="9">
    <location>
        <begin position="296"/>
        <end position="317"/>
    </location>
</feature>
<evidence type="ECO:0000313" key="10">
    <source>
        <dbReference type="EMBL" id="PAA51498.1"/>
    </source>
</evidence>